<organism evidence="2">
    <name type="scientific">hydrothermal vent metagenome</name>
    <dbReference type="NCBI Taxonomy" id="652676"/>
    <lineage>
        <taxon>unclassified sequences</taxon>
        <taxon>metagenomes</taxon>
        <taxon>ecological metagenomes</taxon>
    </lineage>
</organism>
<dbReference type="AlphaFoldDB" id="A0A3B0X739"/>
<dbReference type="InterPro" id="IPR001763">
    <property type="entry name" value="Rhodanese-like_dom"/>
</dbReference>
<dbReference type="SUPFAM" id="SSF52821">
    <property type="entry name" value="Rhodanese/Cell cycle control phosphatase"/>
    <property type="match status" value="1"/>
</dbReference>
<evidence type="ECO:0000313" key="2">
    <source>
        <dbReference type="EMBL" id="VAW51734.1"/>
    </source>
</evidence>
<accession>A0A3B0X739</accession>
<proteinExistence type="predicted"/>
<evidence type="ECO:0000259" key="1">
    <source>
        <dbReference type="PROSITE" id="PS50206"/>
    </source>
</evidence>
<dbReference type="Pfam" id="PF00581">
    <property type="entry name" value="Rhodanese"/>
    <property type="match status" value="1"/>
</dbReference>
<dbReference type="PANTHER" id="PTHR43031">
    <property type="entry name" value="FAD-DEPENDENT OXIDOREDUCTASE"/>
    <property type="match status" value="1"/>
</dbReference>
<protein>
    <recommendedName>
        <fullName evidence="1">Rhodanese domain-containing protein</fullName>
    </recommendedName>
</protein>
<gene>
    <name evidence="2" type="ORF">MNBD_GAMMA05-47</name>
</gene>
<name>A0A3B0X739_9ZZZZ</name>
<feature type="domain" description="Rhodanese" evidence="1">
    <location>
        <begin position="14"/>
        <end position="94"/>
    </location>
</feature>
<dbReference type="PROSITE" id="PS50206">
    <property type="entry name" value="RHODANESE_3"/>
    <property type="match status" value="1"/>
</dbReference>
<dbReference type="CDD" id="cd00158">
    <property type="entry name" value="RHOD"/>
    <property type="match status" value="1"/>
</dbReference>
<dbReference type="InterPro" id="IPR050229">
    <property type="entry name" value="GlpE_sulfurtransferase"/>
</dbReference>
<dbReference type="EMBL" id="UOFE01000022">
    <property type="protein sequence ID" value="VAW51734.1"/>
    <property type="molecule type" value="Genomic_DNA"/>
</dbReference>
<dbReference type="SMART" id="SM00450">
    <property type="entry name" value="RHOD"/>
    <property type="match status" value="1"/>
</dbReference>
<reference evidence="2" key="1">
    <citation type="submission" date="2018-06" db="EMBL/GenBank/DDBJ databases">
        <authorList>
            <person name="Zhirakovskaya E."/>
        </authorList>
    </citation>
    <scope>NUCLEOTIDE SEQUENCE</scope>
</reference>
<dbReference type="Gene3D" id="3.40.250.10">
    <property type="entry name" value="Rhodanese-like domain"/>
    <property type="match status" value="1"/>
</dbReference>
<dbReference type="InterPro" id="IPR036873">
    <property type="entry name" value="Rhodanese-like_dom_sf"/>
</dbReference>
<dbReference type="PANTHER" id="PTHR43031:SF1">
    <property type="entry name" value="PYRIDINE NUCLEOTIDE-DISULPHIDE OXIDOREDUCTASE"/>
    <property type="match status" value="1"/>
</dbReference>
<sequence>MIQKYNCSFVQEVLEEGGQLIDVRSPVEFSQGALTGAINMPVESFQVLKDDIDATKPVLLYCRTGARSEMVKKYLDQLGFSRVHNIGGYTQFMGC</sequence>